<evidence type="ECO:0000256" key="1">
    <source>
        <dbReference type="ARBA" id="ARBA00022574"/>
    </source>
</evidence>
<reference evidence="7 8" key="1">
    <citation type="submission" date="2018-12" db="EMBL/GenBank/DDBJ databases">
        <authorList>
            <person name="Tiukova I."/>
            <person name="Dainat J."/>
        </authorList>
    </citation>
    <scope>NUCLEOTIDE SEQUENCE [LARGE SCALE GENOMIC DNA]</scope>
</reference>
<keyword evidence="8" id="KW-1185">Reference proteome</keyword>
<dbReference type="GO" id="GO:0006406">
    <property type="term" value="P:mRNA export from nucleus"/>
    <property type="evidence" value="ECO:0007669"/>
    <property type="project" value="InterPro"/>
</dbReference>
<dbReference type="PROSITE" id="PS50294">
    <property type="entry name" value="WD_REPEATS_REGION"/>
    <property type="match status" value="1"/>
</dbReference>
<dbReference type="InterPro" id="IPR001680">
    <property type="entry name" value="WD40_rpt"/>
</dbReference>
<dbReference type="SMART" id="SM00320">
    <property type="entry name" value="WD40"/>
    <property type="match status" value="4"/>
</dbReference>
<feature type="region of interest" description="Disordered" evidence="5">
    <location>
        <begin position="352"/>
        <end position="431"/>
    </location>
</feature>
<evidence type="ECO:0000259" key="6">
    <source>
        <dbReference type="Pfam" id="PF12894"/>
    </source>
</evidence>
<dbReference type="SUPFAM" id="SSF50978">
    <property type="entry name" value="WD40 repeat-like"/>
    <property type="match status" value="1"/>
</dbReference>
<dbReference type="PANTHER" id="PTHR22839:SF0">
    <property type="entry name" value="THO COMPLEX SUBUNIT 3"/>
    <property type="match status" value="1"/>
</dbReference>
<gene>
    <name evidence="7" type="ORF">BRENAR_LOCUS2816</name>
</gene>
<dbReference type="GO" id="GO:0000445">
    <property type="term" value="C:THO complex part of transcription export complex"/>
    <property type="evidence" value="ECO:0007669"/>
    <property type="project" value="TreeGrafter"/>
</dbReference>
<feature type="domain" description="Anaphase-promoting complex subunit 4-like WD40" evidence="6">
    <location>
        <begin position="174"/>
        <end position="253"/>
    </location>
</feature>
<dbReference type="OrthoDB" id="340259at2759"/>
<dbReference type="EMBL" id="CAACVR010000017">
    <property type="protein sequence ID" value="VEU22084.1"/>
    <property type="molecule type" value="Genomic_DNA"/>
</dbReference>
<dbReference type="PANTHER" id="PTHR22839">
    <property type="entry name" value="THO COMPLEX SUBUNIT 3 THO3"/>
    <property type="match status" value="1"/>
</dbReference>
<dbReference type="Pfam" id="PF00400">
    <property type="entry name" value="WD40"/>
    <property type="match status" value="2"/>
</dbReference>
<keyword evidence="2" id="KW-0677">Repeat</keyword>
<dbReference type="STRING" id="13370.A0A448YMB5"/>
<evidence type="ECO:0000256" key="2">
    <source>
        <dbReference type="ARBA" id="ARBA00022737"/>
    </source>
</evidence>
<dbReference type="PROSITE" id="PS50082">
    <property type="entry name" value="WD_REPEATS_2"/>
    <property type="match status" value="1"/>
</dbReference>
<evidence type="ECO:0000256" key="4">
    <source>
        <dbReference type="PROSITE-ProRule" id="PRU00221"/>
    </source>
</evidence>
<accession>A0A448YMB5</accession>
<dbReference type="Pfam" id="PF12894">
    <property type="entry name" value="ANAPC4_WD40"/>
    <property type="match status" value="1"/>
</dbReference>
<name>A0A448YMB5_BRENA</name>
<dbReference type="InterPro" id="IPR024977">
    <property type="entry name" value="Apc4-like_WD40_dom"/>
</dbReference>
<dbReference type="InParanoid" id="A0A448YMB5"/>
<dbReference type="Gene3D" id="2.130.10.10">
    <property type="entry name" value="YVTN repeat-like/Quinoprotein amine dehydrogenase"/>
    <property type="match status" value="1"/>
</dbReference>
<dbReference type="InterPro" id="IPR036322">
    <property type="entry name" value="WD40_repeat_dom_sf"/>
</dbReference>
<dbReference type="Proteomes" id="UP000290900">
    <property type="component" value="Unassembled WGS sequence"/>
</dbReference>
<evidence type="ECO:0000313" key="8">
    <source>
        <dbReference type="Proteomes" id="UP000290900"/>
    </source>
</evidence>
<feature type="compositionally biased region" description="Basic and acidic residues" evidence="5">
    <location>
        <begin position="367"/>
        <end position="431"/>
    </location>
</feature>
<feature type="repeat" description="WD" evidence="4">
    <location>
        <begin position="72"/>
        <end position="106"/>
    </location>
</feature>
<dbReference type="AlphaFoldDB" id="A0A448YMB5"/>
<evidence type="ECO:0000256" key="3">
    <source>
        <dbReference type="ARBA" id="ARBA00046343"/>
    </source>
</evidence>
<dbReference type="InterPro" id="IPR040132">
    <property type="entry name" value="Tex1/THOC3"/>
</dbReference>
<protein>
    <submittedName>
        <fullName evidence="7">DEKNAAC103100</fullName>
    </submittedName>
</protein>
<organism evidence="7 8">
    <name type="scientific">Brettanomyces naardenensis</name>
    <name type="common">Yeast</name>
    <dbReference type="NCBI Taxonomy" id="13370"/>
    <lineage>
        <taxon>Eukaryota</taxon>
        <taxon>Fungi</taxon>
        <taxon>Dikarya</taxon>
        <taxon>Ascomycota</taxon>
        <taxon>Saccharomycotina</taxon>
        <taxon>Pichiomycetes</taxon>
        <taxon>Pichiales</taxon>
        <taxon>Pichiaceae</taxon>
        <taxon>Brettanomyces</taxon>
    </lineage>
</organism>
<comment type="similarity">
    <text evidence="3">Belongs to the THOC3 family.</text>
</comment>
<keyword evidence="1 4" id="KW-0853">WD repeat</keyword>
<sequence>MFSSRIDTINLDKLPFASSSSSQQKHASKPQTITLEWNSDGTRLAYSKNDKSVRIVKFEHGRFNATQPMIIEEAHDKPVGSINWDPKLTSRFVTVARDSTVHCWDVHGHTVKLVREFQANGEHSVNFMVKYSKDGSHLAVGSIDGKITIFNTQQEFQFEELITLQLQDQLFEFDWNKASDCILCSLGRGVVEIYRLDSERPSIYLLQSLQLTASDITSLRYAKNDKLFAVGTKDSQVQVVDAQELVTVKSFENYCDQPVGTVDVFPLPKSTSSAGLKRDDPEATLDDSSVSGVLLAITYEYGSPAVVYSTDQDPVKDEPLLKIEECQRSEFLAIARFNPKNYRVIAYNDSQGDSKILYPGTNGIKNGESREPVRERRNGGKEDERRSGRDRDLNRERQRERERRRDRDGDRDRGRRSIHPYDRDVKRPRLN</sequence>
<proteinExistence type="inferred from homology"/>
<evidence type="ECO:0000256" key="5">
    <source>
        <dbReference type="SAM" id="MobiDB-lite"/>
    </source>
</evidence>
<evidence type="ECO:0000313" key="7">
    <source>
        <dbReference type="EMBL" id="VEU22084.1"/>
    </source>
</evidence>
<dbReference type="InterPro" id="IPR015943">
    <property type="entry name" value="WD40/YVTN_repeat-like_dom_sf"/>
</dbReference>